<dbReference type="GO" id="GO:0005634">
    <property type="term" value="C:nucleus"/>
    <property type="evidence" value="ECO:0007669"/>
    <property type="project" value="UniProtKB-SubCell"/>
</dbReference>
<gene>
    <name evidence="6" type="ORF">SteCoe_16816</name>
</gene>
<organism evidence="6 7">
    <name type="scientific">Stentor coeruleus</name>
    <dbReference type="NCBI Taxonomy" id="5963"/>
    <lineage>
        <taxon>Eukaryota</taxon>
        <taxon>Sar</taxon>
        <taxon>Alveolata</taxon>
        <taxon>Ciliophora</taxon>
        <taxon>Postciliodesmatophora</taxon>
        <taxon>Heterotrichea</taxon>
        <taxon>Heterotrichida</taxon>
        <taxon>Stentoridae</taxon>
        <taxon>Stentor</taxon>
    </lineage>
</organism>
<proteinExistence type="inferred from homology"/>
<sequence length="173" mass="19782">MAHYTLELFSPSYTVYLLYFTQVKNAKQIKENLEKFDCAFINPRLVVSVQQILFACNRALFEKFNNASKTQSLYSDVIYYMSPSSNISEAMNHYGLQESTEEVIVASFNPETLETVKTAIDGVVSNILQIAQKAQAKKMQEVFKLKDCELWIDRNLVNSVLSVLSIKDIEEND</sequence>
<dbReference type="SUPFAM" id="SSF143870">
    <property type="entry name" value="PF0523-like"/>
    <property type="match status" value="1"/>
</dbReference>
<keyword evidence="7" id="KW-1185">Reference proteome</keyword>
<dbReference type="Pfam" id="PF08617">
    <property type="entry name" value="CGI-121"/>
    <property type="match status" value="1"/>
</dbReference>
<dbReference type="InterPro" id="IPR036504">
    <property type="entry name" value="CGI121/TPRKB_sf"/>
</dbReference>
<dbReference type="GO" id="GO:0000408">
    <property type="term" value="C:EKC/KEOPS complex"/>
    <property type="evidence" value="ECO:0007669"/>
    <property type="project" value="TreeGrafter"/>
</dbReference>
<evidence type="ECO:0000313" key="7">
    <source>
        <dbReference type="Proteomes" id="UP000187209"/>
    </source>
</evidence>
<name>A0A1R2C0F8_9CILI</name>
<evidence type="ECO:0000313" key="6">
    <source>
        <dbReference type="EMBL" id="OMJ82469.1"/>
    </source>
</evidence>
<accession>A0A1R2C0F8</accession>
<protein>
    <recommendedName>
        <fullName evidence="8">EKC/KEOPS complex subunit CGI121</fullName>
    </recommendedName>
</protein>
<evidence type="ECO:0000256" key="2">
    <source>
        <dbReference type="ARBA" id="ARBA00005546"/>
    </source>
</evidence>
<dbReference type="NCBIfam" id="NF011465">
    <property type="entry name" value="PRK14886.1-1"/>
    <property type="match status" value="1"/>
</dbReference>
<comment type="similarity">
    <text evidence="2 5">Belongs to the CGI121/TPRKB family.</text>
</comment>
<dbReference type="AlphaFoldDB" id="A0A1R2C0F8"/>
<dbReference type="EMBL" id="MPUH01000339">
    <property type="protein sequence ID" value="OMJ82469.1"/>
    <property type="molecule type" value="Genomic_DNA"/>
</dbReference>
<dbReference type="PANTHER" id="PTHR15840">
    <property type="entry name" value="CGI-121 FAMILY MEMBER"/>
    <property type="match status" value="1"/>
</dbReference>
<comment type="subcellular location">
    <subcellularLocation>
        <location evidence="1">Nucleus</location>
    </subcellularLocation>
</comment>
<evidence type="ECO:0000256" key="5">
    <source>
        <dbReference type="RuleBase" id="RU004398"/>
    </source>
</evidence>
<keyword evidence="3" id="KW-0819">tRNA processing</keyword>
<evidence type="ECO:0000256" key="3">
    <source>
        <dbReference type="ARBA" id="ARBA00022694"/>
    </source>
</evidence>
<comment type="caution">
    <text evidence="6">The sequence shown here is derived from an EMBL/GenBank/DDBJ whole genome shotgun (WGS) entry which is preliminary data.</text>
</comment>
<dbReference type="GO" id="GO:0005829">
    <property type="term" value="C:cytosol"/>
    <property type="evidence" value="ECO:0007669"/>
    <property type="project" value="TreeGrafter"/>
</dbReference>
<dbReference type="OrthoDB" id="329139at2759"/>
<evidence type="ECO:0000256" key="4">
    <source>
        <dbReference type="ARBA" id="ARBA00023242"/>
    </source>
</evidence>
<evidence type="ECO:0008006" key="8">
    <source>
        <dbReference type="Google" id="ProtNLM"/>
    </source>
</evidence>
<evidence type="ECO:0000256" key="1">
    <source>
        <dbReference type="ARBA" id="ARBA00004123"/>
    </source>
</evidence>
<dbReference type="PANTHER" id="PTHR15840:SF10">
    <property type="entry name" value="EKC_KEOPS COMPLEX SUBUNIT TPRKB"/>
    <property type="match status" value="1"/>
</dbReference>
<reference evidence="6 7" key="1">
    <citation type="submission" date="2016-11" db="EMBL/GenBank/DDBJ databases">
        <title>The macronuclear genome of Stentor coeruleus: a giant cell with tiny introns.</title>
        <authorList>
            <person name="Slabodnick M."/>
            <person name="Ruby J.G."/>
            <person name="Reiff S.B."/>
            <person name="Swart E.C."/>
            <person name="Gosai S."/>
            <person name="Prabakaran S."/>
            <person name="Witkowska E."/>
            <person name="Larue G.E."/>
            <person name="Fisher S."/>
            <person name="Freeman R.M."/>
            <person name="Gunawardena J."/>
            <person name="Chu W."/>
            <person name="Stover N.A."/>
            <person name="Gregory B.D."/>
            <person name="Nowacki M."/>
            <person name="Derisi J."/>
            <person name="Roy S.W."/>
            <person name="Marshall W.F."/>
            <person name="Sood P."/>
        </authorList>
    </citation>
    <scope>NUCLEOTIDE SEQUENCE [LARGE SCALE GENOMIC DNA]</scope>
    <source>
        <strain evidence="6">WM001</strain>
    </source>
</reference>
<dbReference type="Proteomes" id="UP000187209">
    <property type="component" value="Unassembled WGS sequence"/>
</dbReference>
<dbReference type="Gene3D" id="3.30.2380.10">
    <property type="entry name" value="CGI121/TPRKB"/>
    <property type="match status" value="1"/>
</dbReference>
<dbReference type="InterPro" id="IPR013926">
    <property type="entry name" value="CGI121/TPRKB"/>
</dbReference>
<dbReference type="GO" id="GO:0002949">
    <property type="term" value="P:tRNA threonylcarbamoyladenosine modification"/>
    <property type="evidence" value="ECO:0007669"/>
    <property type="project" value="TreeGrafter"/>
</dbReference>
<keyword evidence="4 5" id="KW-0539">Nucleus</keyword>